<dbReference type="AlphaFoldDB" id="A0AAV9JI88"/>
<dbReference type="EMBL" id="JAVFHQ010000023">
    <property type="protein sequence ID" value="KAK4544750.1"/>
    <property type="molecule type" value="Genomic_DNA"/>
</dbReference>
<evidence type="ECO:0000313" key="1">
    <source>
        <dbReference type="EMBL" id="KAK4544750.1"/>
    </source>
</evidence>
<proteinExistence type="predicted"/>
<accession>A0AAV9JI88</accession>
<reference evidence="1 2" key="1">
    <citation type="submission" date="2021-11" db="EMBL/GenBank/DDBJ databases">
        <title>Black yeast isolated from Biological Soil Crust.</title>
        <authorList>
            <person name="Kurbessoian T."/>
        </authorList>
    </citation>
    <scope>NUCLEOTIDE SEQUENCE [LARGE SCALE GENOMIC DNA]</scope>
    <source>
        <strain evidence="1 2">CCFEE 5522</strain>
    </source>
</reference>
<gene>
    <name evidence="1" type="ORF">LTR36_003999</name>
</gene>
<comment type="caution">
    <text evidence="1">The sequence shown here is derived from an EMBL/GenBank/DDBJ whole genome shotgun (WGS) entry which is preliminary data.</text>
</comment>
<organism evidence="1 2">
    <name type="scientific">Oleoguttula mirabilis</name>
    <dbReference type="NCBI Taxonomy" id="1507867"/>
    <lineage>
        <taxon>Eukaryota</taxon>
        <taxon>Fungi</taxon>
        <taxon>Dikarya</taxon>
        <taxon>Ascomycota</taxon>
        <taxon>Pezizomycotina</taxon>
        <taxon>Dothideomycetes</taxon>
        <taxon>Dothideomycetidae</taxon>
        <taxon>Mycosphaerellales</taxon>
        <taxon>Teratosphaeriaceae</taxon>
        <taxon>Oleoguttula</taxon>
    </lineage>
</organism>
<name>A0AAV9JI88_9PEZI</name>
<evidence type="ECO:0000313" key="2">
    <source>
        <dbReference type="Proteomes" id="UP001324427"/>
    </source>
</evidence>
<keyword evidence="2" id="KW-1185">Reference proteome</keyword>
<dbReference type="Proteomes" id="UP001324427">
    <property type="component" value="Unassembled WGS sequence"/>
</dbReference>
<sequence length="258" mass="28946">MPCTLHTFRCVHFAIETGSTSCLEVLDNFKHHAAQAQGILCKEAVERHITYPVRCPMCEGPIDVEQCRTEAFEALDDLQELIAAAGQQYDYLGRTYYDLSFTCRAKTANSPKAAMVHRQFAINTMSRENDPFFSLWFTTLGSLFAAENLLGRRDSISDLGFHEQLRLDERADQQSDSEPADSSIGVDDLKAVFGIISEIRESIGAVIVTQMTTLLEGVREIAAKSAYPRKPKYDDGIPSRVTMARTIARNRWVARLED</sequence>
<protein>
    <submittedName>
        <fullName evidence="1">Uncharacterized protein</fullName>
    </submittedName>
</protein>